<dbReference type="EMBL" id="RBED01000103">
    <property type="protein sequence ID" value="RNL53913.1"/>
    <property type="molecule type" value="Genomic_DNA"/>
</dbReference>
<dbReference type="Proteomes" id="UP000273807">
    <property type="component" value="Unassembled WGS sequence"/>
</dbReference>
<protein>
    <submittedName>
        <fullName evidence="1">Uncharacterized protein</fullName>
    </submittedName>
</protein>
<organism evidence="1 2">
    <name type="scientific">Arthrobacter oryzae</name>
    <dbReference type="NCBI Taxonomy" id="409290"/>
    <lineage>
        <taxon>Bacteria</taxon>
        <taxon>Bacillati</taxon>
        <taxon>Actinomycetota</taxon>
        <taxon>Actinomycetes</taxon>
        <taxon>Micrococcales</taxon>
        <taxon>Micrococcaceae</taxon>
        <taxon>Arthrobacter</taxon>
    </lineage>
</organism>
<comment type="caution">
    <text evidence="1">The sequence shown here is derived from an EMBL/GenBank/DDBJ whole genome shotgun (WGS) entry which is preliminary data.</text>
</comment>
<dbReference type="OrthoDB" id="3265836at2"/>
<gene>
    <name evidence="1" type="ORF">D7003_11590</name>
</gene>
<evidence type="ECO:0000313" key="2">
    <source>
        <dbReference type="Proteomes" id="UP000273807"/>
    </source>
</evidence>
<sequence>MTLLPCLPANAELKRLLYRNGFVVSKSPAEAPSLAGWKTVPLGDLYLTLHPETRFVTAIAGGRHLALVGQAFDPEFGIYQEGVVLAALLDAVASDEEFYAVLDRLAGRFALIVQMDGRTEIYQDAMGSRSVFYSTAGAPIAASHAEIVADLIGARFADFFVPFLTSRNYQQRDVKYLPGVATPYDHVVQLTPNTKLIMPHQSVERFWPREDIGMETTNEEATAALVAHLHGLRWYLAINGRRPVLGLTAGTDSRGVFAATKDSNPVIFTYVRSEAANTTSSPDSRRASEIAGAYGLEAQVWPIHNRLTLNQTDNALSEAFRRATAYYRGPGSPWLGRLAATGEKVRDGLFIRGFGGEVMRGFYQSQEKRITKVNVQQLSNAYDVNAGSRITRGFFEDMMSRVSFTDDSLKGYDPNDIFYWEHRMGTWGSVSMSEADLAMPSMVAYNSRNLFKTFMALPQTVRASRSAFEVATLELAPALKDLCS</sequence>
<dbReference type="AlphaFoldDB" id="A0A3N0BW24"/>
<dbReference type="RefSeq" id="WP_123255603.1">
    <property type="nucleotide sequence ID" value="NZ_RBED01000103.1"/>
</dbReference>
<evidence type="ECO:0000313" key="1">
    <source>
        <dbReference type="EMBL" id="RNL53913.1"/>
    </source>
</evidence>
<accession>A0A3N0BW24</accession>
<reference evidence="1 2" key="1">
    <citation type="submission" date="2018-10" db="EMBL/GenBank/DDBJ databases">
        <title>Genome sequencing of Arthrobacter oryzae TNB02.</title>
        <authorList>
            <person name="Cho Y.-J."/>
            <person name="Cho A."/>
            <person name="Kim O.-S."/>
        </authorList>
    </citation>
    <scope>NUCLEOTIDE SEQUENCE [LARGE SCALE GENOMIC DNA]</scope>
    <source>
        <strain evidence="1 2">TNB02</strain>
    </source>
</reference>
<proteinExistence type="predicted"/>
<keyword evidence="2" id="KW-1185">Reference proteome</keyword>
<name>A0A3N0BW24_9MICC</name>